<organism evidence="2 3">
    <name type="scientific">Alkalicoccobacillus plakortidis</name>
    <dbReference type="NCBI Taxonomy" id="444060"/>
    <lineage>
        <taxon>Bacteria</taxon>
        <taxon>Bacillati</taxon>
        <taxon>Bacillota</taxon>
        <taxon>Bacilli</taxon>
        <taxon>Bacillales</taxon>
        <taxon>Bacillaceae</taxon>
        <taxon>Alkalicoccobacillus</taxon>
    </lineage>
</organism>
<accession>A0ABT0XPX5</accession>
<dbReference type="RefSeq" id="WP_251611751.1">
    <property type="nucleotide sequence ID" value="NZ_JAMQJY010000007.1"/>
</dbReference>
<proteinExistence type="predicted"/>
<sequence length="117" mass="13683">MKERHTTKILLKLCCTLGILIIVFFLVPLFIWSYANKNPEVTQLEHSMSPNQNNEIEIVKIDEFPDPIIRINYADQSIMKTKIPHDIIVDWISEYEAIITLKRSGREPDIVVVEFEK</sequence>
<keyword evidence="3" id="KW-1185">Reference proteome</keyword>
<evidence type="ECO:0000256" key="1">
    <source>
        <dbReference type="SAM" id="Phobius"/>
    </source>
</evidence>
<keyword evidence="1" id="KW-1133">Transmembrane helix</keyword>
<evidence type="ECO:0000313" key="3">
    <source>
        <dbReference type="Proteomes" id="UP001203665"/>
    </source>
</evidence>
<evidence type="ECO:0000313" key="2">
    <source>
        <dbReference type="EMBL" id="MCM2677956.1"/>
    </source>
</evidence>
<comment type="caution">
    <text evidence="2">The sequence shown here is derived from an EMBL/GenBank/DDBJ whole genome shotgun (WGS) entry which is preliminary data.</text>
</comment>
<feature type="transmembrane region" description="Helical" evidence="1">
    <location>
        <begin position="9"/>
        <end position="35"/>
    </location>
</feature>
<gene>
    <name evidence="2" type="ORF">NDM98_22785</name>
</gene>
<keyword evidence="1" id="KW-0472">Membrane</keyword>
<reference evidence="2" key="1">
    <citation type="submission" date="2022-06" db="EMBL/GenBank/DDBJ databases">
        <title>Alkalicoccobacillus porphyridii sp. nov., isolated from a marine red alga, Porphyridium purpureum and reclassification of Shouchella plakortidis and Shouchella gibsonii as Alkalicoccobacillus plakortidis comb. nov. and Alkalicoccobacillus gibsonii comb. nov.</title>
        <authorList>
            <person name="Kim K.H."/>
            <person name="Lee J.K."/>
            <person name="Han D.M."/>
            <person name="Baek J.H."/>
            <person name="Jeon C.O."/>
        </authorList>
    </citation>
    <scope>NUCLEOTIDE SEQUENCE</scope>
    <source>
        <strain evidence="2">DSM 19153</strain>
    </source>
</reference>
<protein>
    <submittedName>
        <fullName evidence="2">Uncharacterized protein</fullName>
    </submittedName>
</protein>
<dbReference type="EMBL" id="JAMQJY010000007">
    <property type="protein sequence ID" value="MCM2677956.1"/>
    <property type="molecule type" value="Genomic_DNA"/>
</dbReference>
<name>A0ABT0XPX5_9BACI</name>
<dbReference type="Proteomes" id="UP001203665">
    <property type="component" value="Unassembled WGS sequence"/>
</dbReference>
<keyword evidence="1" id="KW-0812">Transmembrane</keyword>